<dbReference type="PANTHER" id="PTHR45947:SF3">
    <property type="entry name" value="SULFOQUINOVOSYL TRANSFERASE SQD2"/>
    <property type="match status" value="1"/>
</dbReference>
<comment type="caution">
    <text evidence="1">The sequence shown here is derived from an EMBL/GenBank/DDBJ whole genome shotgun (WGS) entry which is preliminary data.</text>
</comment>
<keyword evidence="1" id="KW-0808">Transferase</keyword>
<dbReference type="GO" id="GO:0016757">
    <property type="term" value="F:glycosyltransferase activity"/>
    <property type="evidence" value="ECO:0007669"/>
    <property type="project" value="TreeGrafter"/>
</dbReference>
<dbReference type="SUPFAM" id="SSF53756">
    <property type="entry name" value="UDP-Glycosyltransferase/glycogen phosphorylase"/>
    <property type="match status" value="1"/>
</dbReference>
<dbReference type="OrthoDB" id="9802525at2"/>
<organism evidence="1 2">
    <name type="scientific">Brevifollis gellanilyticus</name>
    <dbReference type="NCBI Taxonomy" id="748831"/>
    <lineage>
        <taxon>Bacteria</taxon>
        <taxon>Pseudomonadati</taxon>
        <taxon>Verrucomicrobiota</taxon>
        <taxon>Verrucomicrobiia</taxon>
        <taxon>Verrucomicrobiales</taxon>
        <taxon>Verrucomicrobiaceae</taxon>
    </lineage>
</organism>
<reference evidence="1 2" key="1">
    <citation type="submission" date="2019-07" db="EMBL/GenBank/DDBJ databases">
        <title>Whole genome shotgun sequence of Brevifollis gellanilyticus NBRC 108608.</title>
        <authorList>
            <person name="Hosoyama A."/>
            <person name="Uohara A."/>
            <person name="Ohji S."/>
            <person name="Ichikawa N."/>
        </authorList>
    </citation>
    <scope>NUCLEOTIDE SEQUENCE [LARGE SCALE GENOMIC DNA]</scope>
    <source>
        <strain evidence="1 2">NBRC 108608</strain>
    </source>
</reference>
<proteinExistence type="predicted"/>
<name>A0A512MCY0_9BACT</name>
<protein>
    <submittedName>
        <fullName evidence="1">Glycosyl transferase family 1</fullName>
    </submittedName>
</protein>
<dbReference type="Pfam" id="PF13692">
    <property type="entry name" value="Glyco_trans_1_4"/>
    <property type="match status" value="1"/>
</dbReference>
<dbReference type="RefSeq" id="WP_146852677.1">
    <property type="nucleotide sequence ID" value="NZ_BKAG01000032.1"/>
</dbReference>
<dbReference type="Gene3D" id="3.40.50.2000">
    <property type="entry name" value="Glycogen Phosphorylase B"/>
    <property type="match status" value="2"/>
</dbReference>
<evidence type="ECO:0000313" key="2">
    <source>
        <dbReference type="Proteomes" id="UP000321577"/>
    </source>
</evidence>
<dbReference type="AlphaFoldDB" id="A0A512MCY0"/>
<dbReference type="EMBL" id="BKAG01000032">
    <property type="protein sequence ID" value="GEP44587.1"/>
    <property type="molecule type" value="Genomic_DNA"/>
</dbReference>
<evidence type="ECO:0000313" key="1">
    <source>
        <dbReference type="EMBL" id="GEP44587.1"/>
    </source>
</evidence>
<accession>A0A512MCY0</accession>
<dbReference type="PANTHER" id="PTHR45947">
    <property type="entry name" value="SULFOQUINOVOSYL TRANSFERASE SQD2"/>
    <property type="match status" value="1"/>
</dbReference>
<dbReference type="InterPro" id="IPR050194">
    <property type="entry name" value="Glycosyltransferase_grp1"/>
</dbReference>
<gene>
    <name evidence="1" type="ORF">BGE01nite_38780</name>
</gene>
<dbReference type="Proteomes" id="UP000321577">
    <property type="component" value="Unassembled WGS sequence"/>
</dbReference>
<keyword evidence="2" id="KW-1185">Reference proteome</keyword>
<sequence length="389" mass="43295">MDRPRLLIISHTYAATENRKKIQALAAHFDVVCVTSALESHLILGRAASDFDDDGDAATRTYELVRCQRNTPNETRFYYRGLSKVMQSGRLDVILVENEPWSVVCLQARLLKSLHQPHALFGVFTWENVERTGLKGWILDKVYRFAAATTDFFIAGSQRTAAILTSRGMPLEKILVAGQLGVDLASHSPAHGDEREALRGGQGLPEKAFVVGYCGRWVEAKGLHELVSACDGMKAVHLALLGAGPLHPWLEEQARTRPWMHLLGARPHAEVPDFLRCLDVFVLASKPYHKDGENWEEQFGHVLIEAMACQVATVGSSSGAIPEVVGEPEVVFPWGDAGVLKQILVRLQEDAGFLSDIVRRQYQQVLEKHTHEALATHWTAFIRKNLPRS</sequence>